<keyword evidence="2" id="KW-0732">Signal</keyword>
<organism evidence="3 4">
    <name type="scientific">Lelliottia aquatilis</name>
    <dbReference type="NCBI Taxonomy" id="2080838"/>
    <lineage>
        <taxon>Bacteria</taxon>
        <taxon>Pseudomonadati</taxon>
        <taxon>Pseudomonadota</taxon>
        <taxon>Gammaproteobacteria</taxon>
        <taxon>Enterobacterales</taxon>
        <taxon>Enterobacteriaceae</taxon>
        <taxon>Lelliottia</taxon>
    </lineage>
</organism>
<evidence type="ECO:0000313" key="4">
    <source>
        <dbReference type="Proteomes" id="UP000237025"/>
    </source>
</evidence>
<sequence>MNKTIISLVVLSALSMSAHAMSIADADAEVARSERAVESAHEQVIHNIHSVSHTTMQDDRDLMNAAGEMRAQAYADQRAAVQEAQNKQDTADKAEMIAERDARTAAARLNTPSATASRSLGWTMAPGIIKESNPEGHPTHQVDPMDPHHWTQTPGVVKESNPAGHPTHQIGPATRLDSSTADHQAAKAAAKAAMAQHKAELSQYGIKQSGTATYSEPAHAVSYSGTSSRPNTGATINVAANTLKPDTLIQVTDRTTGRKSVVKASTLTPSTQISVPFHDVFQHSVKGGNSHENAVSHGDHGTGTGADNAHDHAFGGHDGAGGGFHM</sequence>
<accession>A0ABX4ZWZ8</accession>
<evidence type="ECO:0000313" key="3">
    <source>
        <dbReference type="EMBL" id="POZ20271.1"/>
    </source>
</evidence>
<comment type="caution">
    <text evidence="3">The sequence shown here is derived from an EMBL/GenBank/DDBJ whole genome shotgun (WGS) entry which is preliminary data.</text>
</comment>
<feature type="signal peptide" evidence="2">
    <location>
        <begin position="1"/>
        <end position="20"/>
    </location>
</feature>
<evidence type="ECO:0000256" key="2">
    <source>
        <dbReference type="SAM" id="SignalP"/>
    </source>
</evidence>
<proteinExistence type="predicted"/>
<keyword evidence="4" id="KW-1185">Reference proteome</keyword>
<protein>
    <submittedName>
        <fullName evidence="3">Uncharacterized protein</fullName>
    </submittedName>
</protein>
<feature type="region of interest" description="Disordered" evidence="1">
    <location>
        <begin position="286"/>
        <end position="326"/>
    </location>
</feature>
<gene>
    <name evidence="3" type="ORF">C3712_19280</name>
</gene>
<dbReference type="EMBL" id="PQVW01000019">
    <property type="protein sequence ID" value="POZ20271.1"/>
    <property type="molecule type" value="Genomic_DNA"/>
</dbReference>
<feature type="region of interest" description="Disordered" evidence="1">
    <location>
        <begin position="155"/>
        <end position="177"/>
    </location>
</feature>
<name>A0ABX4ZWZ8_9ENTR</name>
<feature type="compositionally biased region" description="Gly residues" evidence="1">
    <location>
        <begin position="316"/>
        <end position="326"/>
    </location>
</feature>
<dbReference type="RefSeq" id="WP_103949622.1">
    <property type="nucleotide sequence ID" value="NZ_PQVT01000007.1"/>
</dbReference>
<evidence type="ECO:0000256" key="1">
    <source>
        <dbReference type="SAM" id="MobiDB-lite"/>
    </source>
</evidence>
<feature type="chain" id="PRO_5047073227" evidence="2">
    <location>
        <begin position="21"/>
        <end position="326"/>
    </location>
</feature>
<reference evidence="3 4" key="1">
    <citation type="submission" date="2018-02" db="EMBL/GenBank/DDBJ databases">
        <title>Lelliotia aquatilis sp. nov., isolated from drinking water.</title>
        <authorList>
            <person name="Kaempfer P."/>
            <person name="Glaeser S."/>
            <person name="Exner M."/>
            <person name="Doijad S."/>
            <person name="Chakraborty T."/>
        </authorList>
    </citation>
    <scope>NUCLEOTIDE SEQUENCE [LARGE SCALE GENOMIC DNA]</scope>
    <source>
        <strain evidence="3 4">6331-17</strain>
    </source>
</reference>
<dbReference type="Proteomes" id="UP000237025">
    <property type="component" value="Unassembled WGS sequence"/>
</dbReference>